<dbReference type="Proteomes" id="UP001162483">
    <property type="component" value="Unassembled WGS sequence"/>
</dbReference>
<protein>
    <submittedName>
        <fullName evidence="2">Uncharacterized protein</fullName>
    </submittedName>
</protein>
<proteinExistence type="predicted"/>
<organism evidence="2 3">
    <name type="scientific">Staurois parvus</name>
    <dbReference type="NCBI Taxonomy" id="386267"/>
    <lineage>
        <taxon>Eukaryota</taxon>
        <taxon>Metazoa</taxon>
        <taxon>Chordata</taxon>
        <taxon>Craniata</taxon>
        <taxon>Vertebrata</taxon>
        <taxon>Euteleostomi</taxon>
        <taxon>Amphibia</taxon>
        <taxon>Batrachia</taxon>
        <taxon>Anura</taxon>
        <taxon>Neobatrachia</taxon>
        <taxon>Ranoidea</taxon>
        <taxon>Ranidae</taxon>
        <taxon>Staurois</taxon>
    </lineage>
</organism>
<feature type="region of interest" description="Disordered" evidence="1">
    <location>
        <begin position="13"/>
        <end position="42"/>
    </location>
</feature>
<accession>A0ABN9C1Y2</accession>
<keyword evidence="3" id="KW-1185">Reference proteome</keyword>
<evidence type="ECO:0000313" key="2">
    <source>
        <dbReference type="EMBL" id="CAI9553668.1"/>
    </source>
</evidence>
<evidence type="ECO:0000256" key="1">
    <source>
        <dbReference type="SAM" id="MobiDB-lite"/>
    </source>
</evidence>
<evidence type="ECO:0000313" key="3">
    <source>
        <dbReference type="Proteomes" id="UP001162483"/>
    </source>
</evidence>
<dbReference type="EMBL" id="CATNWA010007258">
    <property type="protein sequence ID" value="CAI9553668.1"/>
    <property type="molecule type" value="Genomic_DNA"/>
</dbReference>
<sequence>MFFSEFPLFHNQKISHGGGTNSCPKGRGEKGFQEVQNPFQRD</sequence>
<gene>
    <name evidence="2" type="ORF">SPARVUS_LOCUS4080947</name>
</gene>
<name>A0ABN9C1Y2_9NEOB</name>
<reference evidence="2" key="1">
    <citation type="submission" date="2023-05" db="EMBL/GenBank/DDBJ databases">
        <authorList>
            <person name="Stuckert A."/>
        </authorList>
    </citation>
    <scope>NUCLEOTIDE SEQUENCE</scope>
</reference>
<comment type="caution">
    <text evidence="2">The sequence shown here is derived from an EMBL/GenBank/DDBJ whole genome shotgun (WGS) entry which is preliminary data.</text>
</comment>